<dbReference type="PANTHER" id="PTHR46869">
    <property type="entry name" value="C2H2-LIKE ZINC FINGER PROTEIN"/>
    <property type="match status" value="1"/>
</dbReference>
<dbReference type="PANTHER" id="PTHR46869:SF1">
    <property type="entry name" value="C2H2-LIKE ZINC FINGER PROTEIN"/>
    <property type="match status" value="1"/>
</dbReference>
<dbReference type="InterPro" id="IPR036236">
    <property type="entry name" value="Znf_C2H2_sf"/>
</dbReference>
<dbReference type="GO" id="GO:0008270">
    <property type="term" value="F:zinc ion binding"/>
    <property type="evidence" value="ECO:0007669"/>
    <property type="project" value="UniProtKB-KW"/>
</dbReference>
<evidence type="ECO:0000313" key="4">
    <source>
        <dbReference type="EMBL" id="PPS17457.1"/>
    </source>
</evidence>
<evidence type="ECO:0000259" key="3">
    <source>
        <dbReference type="PROSITE" id="PS50157"/>
    </source>
</evidence>
<feature type="compositionally biased region" description="Low complexity" evidence="2">
    <location>
        <begin position="262"/>
        <end position="272"/>
    </location>
</feature>
<keyword evidence="1" id="KW-0863">Zinc-finger</keyword>
<feature type="domain" description="C2H2-type" evidence="3">
    <location>
        <begin position="415"/>
        <end position="442"/>
    </location>
</feature>
<dbReference type="Pfam" id="PF13912">
    <property type="entry name" value="zf-C2H2_6"/>
    <property type="match status" value="6"/>
</dbReference>
<feature type="compositionally biased region" description="Polar residues" evidence="2">
    <location>
        <begin position="707"/>
        <end position="729"/>
    </location>
</feature>
<feature type="region of interest" description="Disordered" evidence="2">
    <location>
        <begin position="560"/>
        <end position="588"/>
    </location>
</feature>
<dbReference type="OrthoDB" id="9451254at2759"/>
<accession>A0A2P5YPC6</accession>
<evidence type="ECO:0000313" key="5">
    <source>
        <dbReference type="Proteomes" id="UP000239757"/>
    </source>
</evidence>
<dbReference type="Proteomes" id="UP000239757">
    <property type="component" value="Unassembled WGS sequence"/>
</dbReference>
<feature type="domain" description="C2H2-type" evidence="3">
    <location>
        <begin position="9"/>
        <end position="36"/>
    </location>
</feature>
<feature type="domain" description="C2H2-type" evidence="3">
    <location>
        <begin position="742"/>
        <end position="764"/>
    </location>
</feature>
<protein>
    <recommendedName>
        <fullName evidence="3">C2H2-type domain-containing protein</fullName>
    </recommendedName>
</protein>
<dbReference type="PROSITE" id="PS50157">
    <property type="entry name" value="ZINC_FINGER_C2H2_2"/>
    <property type="match status" value="6"/>
</dbReference>
<feature type="compositionally biased region" description="Low complexity" evidence="2">
    <location>
        <begin position="571"/>
        <end position="581"/>
    </location>
</feature>
<keyword evidence="1" id="KW-0862">Zinc</keyword>
<evidence type="ECO:0000256" key="1">
    <source>
        <dbReference type="PROSITE-ProRule" id="PRU00042"/>
    </source>
</evidence>
<dbReference type="PROSITE" id="PS00028">
    <property type="entry name" value="ZINC_FINGER_C2H2_1"/>
    <property type="match status" value="6"/>
</dbReference>
<sequence length="812" mass="89850">MEQTQEKKFVCKFCHKRYPCGKSLGGHIRTHMNNDNRGESEAAATSSPAELVSINKLLSNGRIVKRVAEVESTEVDGQSAAYGLRENPKKTKRFSDSGSASLLKEMICKECGKCFHSSKALCGHMACHSEKERVFCEKQKLIMDSQSDTETSSTPSKRRRSKRIRYKANGVYSNNSVSMANGSSSVSEIEQEQEEVAMCLMMLSRDSSGCYKKGLNSIADSSDNNSVILQAKSSSIDVRITINNGEFLKMKKQRDNKLQPAESGPSSESSGSLYFRDGPKKVEPDTYASGFEDFDSKYGKGLNKFKSLNTELLIEKKFVCKFCHKRYPCGKSLGGHIRTHMNNDNRGESEAAATSSPAELVSINKLLSNGRIVKRVAEVESTEVDGQSAAYGLRENPKKTKRFSDSGSASLLKEMICKECGKCFHSSKALCGHMACHSEKERVFCEKQKLIMDSQSDTETSSTPSKRRRSKRIRYKANGVYSNNSVSMANGSSSVSEIEQEQEEVAMCLMMLSRDSSGCYKKGLNSIADSSDNNSVILQAKSSSIDVRITINNGEFLKMKKQRDNKLQPAESGPSSESSGSLYFRDGPKKVEPDTYASGFEDFDSKYGKGLNKFKSLNTEFPKDNNQATNRALNKYDLRRSNPRNDYYNHEVLCNNAPKASKYECLTCNKAFDSHRALGGHRANHTKVNDYNEDSLANDGFIVPTTDNKVTKSSHGKTLNTHRGSSSGNAEKRLGSKKNKGHQCPFCFRVFKSGQALGGHKRSHFVGGSEDRTLVIKQNSPEMPTATIIDLNLPAPVEDDGMGNVGFMPWEI</sequence>
<feature type="domain" description="C2H2-type" evidence="3">
    <location>
        <begin position="106"/>
        <end position="133"/>
    </location>
</feature>
<dbReference type="EMBL" id="KZ662923">
    <property type="protein sequence ID" value="PPS17457.1"/>
    <property type="molecule type" value="Genomic_DNA"/>
</dbReference>
<name>A0A2P5YPC6_GOSBA</name>
<dbReference type="SMART" id="SM00355">
    <property type="entry name" value="ZnF_C2H2"/>
    <property type="match status" value="6"/>
</dbReference>
<feature type="region of interest" description="Disordered" evidence="2">
    <location>
        <begin position="707"/>
        <end position="740"/>
    </location>
</feature>
<evidence type="ECO:0000256" key="2">
    <source>
        <dbReference type="SAM" id="MobiDB-lite"/>
    </source>
</evidence>
<dbReference type="SUPFAM" id="SSF57667">
    <property type="entry name" value="beta-beta-alpha zinc fingers"/>
    <property type="match status" value="3"/>
</dbReference>
<dbReference type="AlphaFoldDB" id="A0A2P5YPC6"/>
<organism evidence="4 5">
    <name type="scientific">Gossypium barbadense</name>
    <name type="common">Sea Island cotton</name>
    <name type="synonym">Hibiscus barbadensis</name>
    <dbReference type="NCBI Taxonomy" id="3634"/>
    <lineage>
        <taxon>Eukaryota</taxon>
        <taxon>Viridiplantae</taxon>
        <taxon>Streptophyta</taxon>
        <taxon>Embryophyta</taxon>
        <taxon>Tracheophyta</taxon>
        <taxon>Spermatophyta</taxon>
        <taxon>Magnoliopsida</taxon>
        <taxon>eudicotyledons</taxon>
        <taxon>Gunneridae</taxon>
        <taxon>Pentapetalae</taxon>
        <taxon>rosids</taxon>
        <taxon>malvids</taxon>
        <taxon>Malvales</taxon>
        <taxon>Malvaceae</taxon>
        <taxon>Malvoideae</taxon>
        <taxon>Gossypium</taxon>
    </lineage>
</organism>
<feature type="domain" description="C2H2-type" evidence="3">
    <location>
        <begin position="318"/>
        <end position="345"/>
    </location>
</feature>
<feature type="domain" description="C2H2-type" evidence="3">
    <location>
        <begin position="663"/>
        <end position="690"/>
    </location>
</feature>
<reference evidence="4 5" key="1">
    <citation type="submission" date="2015-01" db="EMBL/GenBank/DDBJ databases">
        <title>Genome of allotetraploid Gossypium barbadense reveals genomic plasticity and fiber elongation in cotton evolution.</title>
        <authorList>
            <person name="Chen X."/>
            <person name="Liu X."/>
            <person name="Zhao B."/>
            <person name="Zheng H."/>
            <person name="Hu Y."/>
            <person name="Lu G."/>
            <person name="Yang C."/>
            <person name="Chen J."/>
            <person name="Shan C."/>
            <person name="Zhang L."/>
            <person name="Zhou Y."/>
            <person name="Wang L."/>
            <person name="Guo W."/>
            <person name="Bai Y."/>
            <person name="Ruan J."/>
            <person name="Shangguan X."/>
            <person name="Mao Y."/>
            <person name="Jiang J."/>
            <person name="Zhu Y."/>
            <person name="Lei J."/>
            <person name="Kang H."/>
            <person name="Chen S."/>
            <person name="He X."/>
            <person name="Wang R."/>
            <person name="Wang Y."/>
            <person name="Chen J."/>
            <person name="Wang L."/>
            <person name="Yu S."/>
            <person name="Wang B."/>
            <person name="Wei J."/>
            <person name="Song S."/>
            <person name="Lu X."/>
            <person name="Gao Z."/>
            <person name="Gu W."/>
            <person name="Deng X."/>
            <person name="Ma D."/>
            <person name="Wang S."/>
            <person name="Liang W."/>
            <person name="Fang L."/>
            <person name="Cai C."/>
            <person name="Zhu X."/>
            <person name="Zhou B."/>
            <person name="Zhang Y."/>
            <person name="Chen Z."/>
            <person name="Xu S."/>
            <person name="Zhu R."/>
            <person name="Wang S."/>
            <person name="Zhang T."/>
            <person name="Zhao G."/>
        </authorList>
    </citation>
    <scope>NUCLEOTIDE SEQUENCE [LARGE SCALE GENOMIC DNA]</scope>
    <source>
        <strain evidence="5">cv. Xinhai21</strain>
        <tissue evidence="4">Leaf</tissue>
    </source>
</reference>
<proteinExistence type="predicted"/>
<gene>
    <name evidence="4" type="ORF">GOBAR_AA03118</name>
</gene>
<dbReference type="InterPro" id="IPR013087">
    <property type="entry name" value="Znf_C2H2_type"/>
</dbReference>
<feature type="region of interest" description="Disordered" evidence="2">
    <location>
        <begin position="251"/>
        <end position="278"/>
    </location>
</feature>
<keyword evidence="1" id="KW-0479">Metal-binding</keyword>
<dbReference type="Gene3D" id="3.30.160.60">
    <property type="entry name" value="Classic Zinc Finger"/>
    <property type="match status" value="1"/>
</dbReference>